<evidence type="ECO:0000313" key="1">
    <source>
        <dbReference type="EMBL" id="SVC52194.1"/>
    </source>
</evidence>
<evidence type="ECO:0008006" key="2">
    <source>
        <dbReference type="Google" id="ProtNLM"/>
    </source>
</evidence>
<feature type="non-terminal residue" evidence="1">
    <location>
        <position position="378"/>
    </location>
</feature>
<dbReference type="AlphaFoldDB" id="A0A382MT93"/>
<reference evidence="1" key="1">
    <citation type="submission" date="2018-05" db="EMBL/GenBank/DDBJ databases">
        <authorList>
            <person name="Lanie J.A."/>
            <person name="Ng W.-L."/>
            <person name="Kazmierczak K.M."/>
            <person name="Andrzejewski T.M."/>
            <person name="Davidsen T.M."/>
            <person name="Wayne K.J."/>
            <person name="Tettelin H."/>
            <person name="Glass J.I."/>
            <person name="Rusch D."/>
            <person name="Podicherti R."/>
            <person name="Tsui H.-C.T."/>
            <person name="Winkler M.E."/>
        </authorList>
    </citation>
    <scope>NUCLEOTIDE SEQUENCE</scope>
</reference>
<dbReference type="EMBL" id="UINC01095814">
    <property type="protein sequence ID" value="SVC52194.1"/>
    <property type="molecule type" value="Genomic_DNA"/>
</dbReference>
<organism evidence="1">
    <name type="scientific">marine metagenome</name>
    <dbReference type="NCBI Taxonomy" id="408172"/>
    <lineage>
        <taxon>unclassified sequences</taxon>
        <taxon>metagenomes</taxon>
        <taxon>ecological metagenomes</taxon>
    </lineage>
</organism>
<name>A0A382MT93_9ZZZZ</name>
<sequence>IPYRMGSIDFFHQNENISLNGNFTLEYQLRRDSHFLESKDPQDFRLDMRELYSTFSGPNFELRVGKQIHSWGNVDENSPVDNASAFDYYYIFFLGRERKMATLSGALDYYVGNLKLNAVFSPIHTTNRLPLGDDDFPITLPIYPDESQIFPISNIPFEGGYQGTYSFGVGELSASYFSGFDRVFNFTGVNVYSNGSQTIYSPPDLVFGYRKTNVLGLGLTILNPYFIFRGDFAQFNTQDLNESIDRPYSNSNLAAIYDTLVFSYPLHEKASYRQSTLQIETELPFNINFIGQIFSHEIVSFSSDTLPDVEIDIPGFEFDPESMTPENFFTPGMGVPLAILTDKAAILILDKTFMNEQLNVSLTTMLDLGVYESVEGIS</sequence>
<proteinExistence type="predicted"/>
<gene>
    <name evidence="1" type="ORF">METZ01_LOCUS305048</name>
</gene>
<protein>
    <recommendedName>
        <fullName evidence="2">TonB-dependent receptor-like beta-barrel domain-containing protein</fullName>
    </recommendedName>
</protein>
<accession>A0A382MT93</accession>
<feature type="non-terminal residue" evidence="1">
    <location>
        <position position="1"/>
    </location>
</feature>